<accession>A0A2V3DQD5</accession>
<dbReference type="FunFam" id="3.40.50.300:FF:000425">
    <property type="entry name" value="Probable ABC transporter, ATP-binding subunit"/>
    <property type="match status" value="1"/>
</dbReference>
<keyword evidence="1" id="KW-0813">Transport</keyword>
<evidence type="ECO:0000313" key="6">
    <source>
        <dbReference type="EMBL" id="PXA65193.1"/>
    </source>
</evidence>
<evidence type="ECO:0000256" key="3">
    <source>
        <dbReference type="ARBA" id="ARBA00022840"/>
    </source>
</evidence>
<dbReference type="Gene3D" id="3.40.50.300">
    <property type="entry name" value="P-loop containing nucleotide triphosphate hydrolases"/>
    <property type="match status" value="1"/>
</dbReference>
<dbReference type="InterPro" id="IPR003439">
    <property type="entry name" value="ABC_transporter-like_ATP-bd"/>
</dbReference>
<dbReference type="SUPFAM" id="SSF52540">
    <property type="entry name" value="P-loop containing nucleoside triphosphate hydrolases"/>
    <property type="match status" value="1"/>
</dbReference>
<proteinExistence type="predicted"/>
<dbReference type="InterPro" id="IPR027417">
    <property type="entry name" value="P-loop_NTPase"/>
</dbReference>
<reference evidence="6 7" key="1">
    <citation type="submission" date="2018-05" db="EMBL/GenBank/DDBJ databases">
        <title>Genetic diversity of glacier-inhabiting Cryobacterium bacteria in China and description of Cryobacterium mengkeensis sp. nov. and Arthrobacter glacialis sp. nov.</title>
        <authorList>
            <person name="Liu Q."/>
            <person name="Xin Y.-H."/>
        </authorList>
    </citation>
    <scope>NUCLEOTIDE SEQUENCE [LARGE SCALE GENOMIC DNA]</scope>
    <source>
        <strain evidence="6 7">GP3</strain>
    </source>
</reference>
<name>A0A2V3DQD5_9MICC</name>
<dbReference type="GO" id="GO:0016887">
    <property type="term" value="F:ATP hydrolysis activity"/>
    <property type="evidence" value="ECO:0007669"/>
    <property type="project" value="InterPro"/>
</dbReference>
<dbReference type="EC" id="7.6.2.9" evidence="4"/>
<dbReference type="PANTHER" id="PTHR42781:SF4">
    <property type="entry name" value="SPERMIDINE_PUTRESCINE IMPORT ATP-BINDING PROTEIN POTA"/>
    <property type="match status" value="1"/>
</dbReference>
<dbReference type="GO" id="GO:0015418">
    <property type="term" value="F:ABC-type quaternary ammonium compound transporting activity"/>
    <property type="evidence" value="ECO:0007669"/>
    <property type="project" value="UniProtKB-EC"/>
</dbReference>
<dbReference type="InterPro" id="IPR017871">
    <property type="entry name" value="ABC_transporter-like_CS"/>
</dbReference>
<dbReference type="PROSITE" id="PS00211">
    <property type="entry name" value="ABC_TRANSPORTER_1"/>
    <property type="match status" value="1"/>
</dbReference>
<evidence type="ECO:0000256" key="4">
    <source>
        <dbReference type="ARBA" id="ARBA00066388"/>
    </source>
</evidence>
<keyword evidence="2" id="KW-0547">Nucleotide-binding</keyword>
<keyword evidence="7" id="KW-1185">Reference proteome</keyword>
<gene>
    <name evidence="6" type="ORF">CVS29_10975</name>
</gene>
<dbReference type="AlphaFoldDB" id="A0A2V3DQD5"/>
<organism evidence="6 7">
    <name type="scientific">Arthrobacter psychrochitiniphilus</name>
    <dbReference type="NCBI Taxonomy" id="291045"/>
    <lineage>
        <taxon>Bacteria</taxon>
        <taxon>Bacillati</taxon>
        <taxon>Actinomycetota</taxon>
        <taxon>Actinomycetes</taxon>
        <taxon>Micrococcales</taxon>
        <taxon>Micrococcaceae</taxon>
        <taxon>Arthrobacter</taxon>
    </lineage>
</organism>
<evidence type="ECO:0000259" key="5">
    <source>
        <dbReference type="PROSITE" id="PS50893"/>
    </source>
</evidence>
<feature type="domain" description="ABC transporter" evidence="5">
    <location>
        <begin position="5"/>
        <end position="235"/>
    </location>
</feature>
<sequence>MSNAAEFQNVRVSFDDFVAVDGIDLSIPAGKFTTLLGPSGCGKTTSLRMLAGYQRLDSGKILIDGEDSTNTPPEKRNLGMVFQSYALFPHMSISENVEYGLKLRRVEKSERRRRAAEALEMVGLASQAAKRPKQLSGGQQQRVAIARAVAIRPKLLLLDEPLSNLDARLRIQMRSELRRIQRETGLSVVLVTHDQDEALEMSDQMVVMSQGRVQQQGAPTEVFPRPANRFVAEFMGYENFISTSEGKQLTIRPEHLALVEEAGAAGEGMLLDASLTGIAYRGVDCLLTVQTSSLSGEPTTLIANVRAEQASGLSAGDQIKFFAPSHNLVTLAN</sequence>
<keyword evidence="3 6" id="KW-0067">ATP-binding</keyword>
<dbReference type="Proteomes" id="UP000246303">
    <property type="component" value="Unassembled WGS sequence"/>
</dbReference>
<dbReference type="OrthoDB" id="9802264at2"/>
<dbReference type="RefSeq" id="WP_110106369.1">
    <property type="nucleotide sequence ID" value="NZ_JACBZZ010000001.1"/>
</dbReference>
<dbReference type="GO" id="GO:0005524">
    <property type="term" value="F:ATP binding"/>
    <property type="evidence" value="ECO:0007669"/>
    <property type="project" value="UniProtKB-KW"/>
</dbReference>
<protein>
    <recommendedName>
        <fullName evidence="4">ABC-type quaternary amine transporter</fullName>
        <ecNumber evidence="4">7.6.2.9</ecNumber>
    </recommendedName>
</protein>
<evidence type="ECO:0000256" key="2">
    <source>
        <dbReference type="ARBA" id="ARBA00022741"/>
    </source>
</evidence>
<evidence type="ECO:0000313" key="7">
    <source>
        <dbReference type="Proteomes" id="UP000246303"/>
    </source>
</evidence>
<dbReference type="PANTHER" id="PTHR42781">
    <property type="entry name" value="SPERMIDINE/PUTRESCINE IMPORT ATP-BINDING PROTEIN POTA"/>
    <property type="match status" value="1"/>
</dbReference>
<dbReference type="InterPro" id="IPR003593">
    <property type="entry name" value="AAA+_ATPase"/>
</dbReference>
<comment type="caution">
    <text evidence="6">The sequence shown here is derived from an EMBL/GenBank/DDBJ whole genome shotgun (WGS) entry which is preliminary data.</text>
</comment>
<dbReference type="PROSITE" id="PS50893">
    <property type="entry name" value="ABC_TRANSPORTER_2"/>
    <property type="match status" value="1"/>
</dbReference>
<dbReference type="SMART" id="SM00382">
    <property type="entry name" value="AAA"/>
    <property type="match status" value="1"/>
</dbReference>
<dbReference type="Pfam" id="PF00005">
    <property type="entry name" value="ABC_tran"/>
    <property type="match status" value="1"/>
</dbReference>
<dbReference type="InterPro" id="IPR050093">
    <property type="entry name" value="ABC_SmlMolc_Importer"/>
</dbReference>
<dbReference type="EMBL" id="QHLZ01000006">
    <property type="protein sequence ID" value="PXA65193.1"/>
    <property type="molecule type" value="Genomic_DNA"/>
</dbReference>
<evidence type="ECO:0000256" key="1">
    <source>
        <dbReference type="ARBA" id="ARBA00022448"/>
    </source>
</evidence>